<evidence type="ECO:0000256" key="1">
    <source>
        <dbReference type="SAM" id="Phobius"/>
    </source>
</evidence>
<accession>A0A4U1BDA2</accession>
<evidence type="ECO:0000313" key="2">
    <source>
        <dbReference type="EMBL" id="TKB48936.1"/>
    </source>
</evidence>
<name>A0A4U1BDA2_9GAMM</name>
<gene>
    <name evidence="2" type="ORF">FCL40_09865</name>
</gene>
<sequence length="66" mass="7170">MQLLPICLIAMVLSMLCNFVLINALAVMGDPLALLFSGAIFVISLALRPFSRAMADTGVLRCRLYP</sequence>
<evidence type="ECO:0000313" key="3">
    <source>
        <dbReference type="Proteomes" id="UP000305674"/>
    </source>
</evidence>
<keyword evidence="1" id="KW-1133">Transmembrane helix</keyword>
<comment type="caution">
    <text evidence="2">The sequence shown here is derived from an EMBL/GenBank/DDBJ whole genome shotgun (WGS) entry which is preliminary data.</text>
</comment>
<organism evidence="2 3">
    <name type="scientific">Ferrimonas sediminicola</name>
    <dbReference type="NCBI Taxonomy" id="2569538"/>
    <lineage>
        <taxon>Bacteria</taxon>
        <taxon>Pseudomonadati</taxon>
        <taxon>Pseudomonadota</taxon>
        <taxon>Gammaproteobacteria</taxon>
        <taxon>Alteromonadales</taxon>
        <taxon>Ferrimonadaceae</taxon>
        <taxon>Ferrimonas</taxon>
    </lineage>
</organism>
<dbReference type="EMBL" id="SWCI01000005">
    <property type="protein sequence ID" value="TKB48936.1"/>
    <property type="molecule type" value="Genomic_DNA"/>
</dbReference>
<proteinExistence type="predicted"/>
<dbReference type="OrthoDB" id="5801787at2"/>
<dbReference type="AlphaFoldDB" id="A0A4U1BDA2"/>
<dbReference type="Proteomes" id="UP000305674">
    <property type="component" value="Unassembled WGS sequence"/>
</dbReference>
<keyword evidence="3" id="KW-1185">Reference proteome</keyword>
<dbReference type="RefSeq" id="WP_136853129.1">
    <property type="nucleotide sequence ID" value="NZ_SWCI01000005.1"/>
</dbReference>
<protein>
    <submittedName>
        <fullName evidence="2">Uncharacterized protein</fullName>
    </submittedName>
</protein>
<feature type="transmembrane region" description="Helical" evidence="1">
    <location>
        <begin position="32"/>
        <end position="51"/>
    </location>
</feature>
<reference evidence="2 3" key="1">
    <citation type="submission" date="2019-04" db="EMBL/GenBank/DDBJ databases">
        <authorList>
            <person name="Hwang J.C."/>
        </authorList>
    </citation>
    <scope>NUCLEOTIDE SEQUENCE [LARGE SCALE GENOMIC DNA]</scope>
    <source>
        <strain evidence="2 3">IMCC35001</strain>
    </source>
</reference>
<feature type="transmembrane region" description="Helical" evidence="1">
    <location>
        <begin position="7"/>
        <end position="26"/>
    </location>
</feature>
<keyword evidence="1" id="KW-0812">Transmembrane</keyword>
<keyword evidence="1" id="KW-0472">Membrane</keyword>